<name>A0A1Y5XTN9_KIBAR</name>
<dbReference type="InterPro" id="IPR027417">
    <property type="entry name" value="P-loop_NTPase"/>
</dbReference>
<dbReference type="SUPFAM" id="SSF48452">
    <property type="entry name" value="TPR-like"/>
    <property type="match status" value="3"/>
</dbReference>
<feature type="domain" description="OmpR/PhoB-type" evidence="4">
    <location>
        <begin position="1"/>
        <end position="92"/>
    </location>
</feature>
<dbReference type="Gene3D" id="1.10.10.10">
    <property type="entry name" value="Winged helix-like DNA-binding domain superfamily/Winged helix DNA-binding domain"/>
    <property type="match status" value="1"/>
</dbReference>
<evidence type="ECO:0000259" key="4">
    <source>
        <dbReference type="PROSITE" id="PS51755"/>
    </source>
</evidence>
<dbReference type="InterPro" id="IPR011990">
    <property type="entry name" value="TPR-like_helical_dom_sf"/>
</dbReference>
<keyword evidence="6" id="KW-1185">Reference proteome</keyword>
<dbReference type="Pfam" id="PF03704">
    <property type="entry name" value="BTAD"/>
    <property type="match status" value="1"/>
</dbReference>
<dbReference type="InterPro" id="IPR036388">
    <property type="entry name" value="WH-like_DNA-bd_sf"/>
</dbReference>
<proteinExistence type="inferred from homology"/>
<reference evidence="5 6" key="1">
    <citation type="submission" date="2017-04" db="EMBL/GenBank/DDBJ databases">
        <authorList>
            <person name="Afonso C.L."/>
            <person name="Miller P.J."/>
            <person name="Scott M.A."/>
            <person name="Spackman E."/>
            <person name="Goraichik I."/>
            <person name="Dimitrov K.M."/>
            <person name="Suarez D.L."/>
            <person name="Swayne D.E."/>
        </authorList>
    </citation>
    <scope>NUCLEOTIDE SEQUENCE [LARGE SCALE GENOMIC DNA]</scope>
    <source>
        <strain evidence="5 6">DSM 43828</strain>
    </source>
</reference>
<dbReference type="InterPro" id="IPR001867">
    <property type="entry name" value="OmpR/PhoB-type_DNA-bd"/>
</dbReference>
<sequence>MLGPLAVWTADGREVRVPEAKVRTLLADLLVQEGRPIPADRLADDLWGERQPGNPVNTLQTKVSQLRRALEDAEPGGRLLVSHRSGSYVMQVDLDVTRFRSLTAQARSVSDPRTRASLLSDALALWRGPALADFADEPFAVPVIQRLDEERLDAFEEWAEARLELGEHGPLAVELTEQVAAHPLRERLRALQLRALYRAGRQTEALDSYRQLVTVLDDELGLTPSPALAELHAQILRQDPALGSPSVLRTNLPEPLTELVGRDTAVQSVLSLIGETRLVTLTGPGGVGKTRLALQTARQVQEAWLVEFAGLEQHGTPETCPRDDLVAEVTAATLGIRDEQVAVLDRLAGSLYTKEILLVLDNCEGLVESIARLATTLLQAAPRLRILATSQEPLGVAGEVVWNVPPLDVPSAASVEAHDVRAFSSVQLFVARASAASPGFTLDASNASDIAAICRRLDGIPLALELAATRVRALSTSELLARLDDRFRLLASGNRSGPPRQRTLRAMIDWSWQLLSAAEQTVLRRLAVHVEGASLAAAEAICAGGDVDPADVMTHVADLVDRSLVVSGPGPRYRLLESVVAYSVEQLQAAGELDEVRLRHAEYYIALAEEADTKLRTSEQREWLERVDLETANLRRALETVLLQGNAELALRLVKAMTWYWFIRGRMNEARRAIRQALEIPGEVQDLRSTVLAWDAGLAILAGEVVDDFEMVYDIKNPTDRAMALWFLGYVTTTMGGVPTSELMSTQALSEFEALNDKWGIAVALIDRVTHHKARGDFAAAERATARSAKLMDALGERWGQLQVSFTVGTLAEIAGDYDRAAAVHREGLRMAEELNITPEVSYQLSWLGRIALIRGNYAEAWDLHSRAHRIGQENGFKPAEMYAETGLALGARRAGDLDLAEKHLRNVLAWHRDQRYEAGSSLILAELGFIAELRGETKTALNLHLEGYAIAQEVNDPRAVALALEGLAGAEALAGNHTSAARLLGAAMHARESVGHPLPPGQRDDIDRITSAIRTTLPPETFATEFQRGKETPAAALIPR</sequence>
<evidence type="ECO:0000313" key="5">
    <source>
        <dbReference type="EMBL" id="SMD13891.1"/>
    </source>
</evidence>
<evidence type="ECO:0000256" key="2">
    <source>
        <dbReference type="ARBA" id="ARBA00023125"/>
    </source>
</evidence>
<dbReference type="SMART" id="SM01043">
    <property type="entry name" value="BTAD"/>
    <property type="match status" value="1"/>
</dbReference>
<dbReference type="CDD" id="cd15831">
    <property type="entry name" value="BTAD"/>
    <property type="match status" value="1"/>
</dbReference>
<dbReference type="GO" id="GO:0006355">
    <property type="term" value="P:regulation of DNA-templated transcription"/>
    <property type="evidence" value="ECO:0007669"/>
    <property type="project" value="InterPro"/>
</dbReference>
<dbReference type="EMBL" id="FWXV01000004">
    <property type="protein sequence ID" value="SMD13891.1"/>
    <property type="molecule type" value="Genomic_DNA"/>
</dbReference>
<gene>
    <name evidence="5" type="ORF">SAMN05661093_04935</name>
</gene>
<evidence type="ECO:0000256" key="1">
    <source>
        <dbReference type="ARBA" id="ARBA00005820"/>
    </source>
</evidence>
<dbReference type="Gene3D" id="1.25.40.10">
    <property type="entry name" value="Tetratricopeptide repeat domain"/>
    <property type="match status" value="2"/>
</dbReference>
<dbReference type="InterPro" id="IPR005158">
    <property type="entry name" value="BTAD"/>
</dbReference>
<dbReference type="PANTHER" id="PTHR47691:SF3">
    <property type="entry name" value="HTH-TYPE TRANSCRIPTIONAL REGULATOR RV0890C-RELATED"/>
    <property type="match status" value="1"/>
</dbReference>
<keyword evidence="2 3" id="KW-0238">DNA-binding</keyword>
<dbReference type="SUPFAM" id="SSF52540">
    <property type="entry name" value="P-loop containing nucleoside triphosphate hydrolases"/>
    <property type="match status" value="1"/>
</dbReference>
<comment type="similarity">
    <text evidence="1">Belongs to the AfsR/DnrI/RedD regulatory family.</text>
</comment>
<dbReference type="PROSITE" id="PS51755">
    <property type="entry name" value="OMPR_PHOB"/>
    <property type="match status" value="1"/>
</dbReference>
<dbReference type="PANTHER" id="PTHR47691">
    <property type="entry name" value="REGULATOR-RELATED"/>
    <property type="match status" value="1"/>
</dbReference>
<dbReference type="InterPro" id="IPR016032">
    <property type="entry name" value="Sig_transdc_resp-reg_C-effctor"/>
</dbReference>
<dbReference type="SMART" id="SM00862">
    <property type="entry name" value="Trans_reg_C"/>
    <property type="match status" value="1"/>
</dbReference>
<accession>A0A1Y5XTN9</accession>
<feature type="DNA-binding region" description="OmpR/PhoB-type" evidence="3">
    <location>
        <begin position="1"/>
        <end position="92"/>
    </location>
</feature>
<dbReference type="Gene3D" id="3.40.50.300">
    <property type="entry name" value="P-loop containing nucleotide triphosphate hydrolases"/>
    <property type="match status" value="1"/>
</dbReference>
<dbReference type="Pfam" id="PF00486">
    <property type="entry name" value="Trans_reg_C"/>
    <property type="match status" value="1"/>
</dbReference>
<dbReference type="GO" id="GO:0000160">
    <property type="term" value="P:phosphorelay signal transduction system"/>
    <property type="evidence" value="ECO:0007669"/>
    <property type="project" value="InterPro"/>
</dbReference>
<evidence type="ECO:0000313" key="6">
    <source>
        <dbReference type="Proteomes" id="UP000192674"/>
    </source>
</evidence>
<dbReference type="Proteomes" id="UP000192674">
    <property type="component" value="Unassembled WGS sequence"/>
</dbReference>
<evidence type="ECO:0000256" key="3">
    <source>
        <dbReference type="PROSITE-ProRule" id="PRU01091"/>
    </source>
</evidence>
<protein>
    <submittedName>
        <fullName evidence="5">Predicted ATPase</fullName>
    </submittedName>
</protein>
<dbReference type="PRINTS" id="PR00364">
    <property type="entry name" value="DISEASERSIST"/>
</dbReference>
<dbReference type="AlphaFoldDB" id="A0A1Y5XTN9"/>
<dbReference type="GO" id="GO:0003677">
    <property type="term" value="F:DNA binding"/>
    <property type="evidence" value="ECO:0007669"/>
    <property type="project" value="UniProtKB-UniRule"/>
</dbReference>
<organism evidence="5 6">
    <name type="scientific">Kibdelosporangium aridum</name>
    <dbReference type="NCBI Taxonomy" id="2030"/>
    <lineage>
        <taxon>Bacteria</taxon>
        <taxon>Bacillati</taxon>
        <taxon>Actinomycetota</taxon>
        <taxon>Actinomycetes</taxon>
        <taxon>Pseudonocardiales</taxon>
        <taxon>Pseudonocardiaceae</taxon>
        <taxon>Kibdelosporangium</taxon>
    </lineage>
</organism>
<dbReference type="SUPFAM" id="SSF46894">
    <property type="entry name" value="C-terminal effector domain of the bipartite response regulators"/>
    <property type="match status" value="1"/>
</dbReference>